<proteinExistence type="inferred from homology"/>
<dbReference type="SUPFAM" id="SSF117023">
    <property type="entry name" value="DNA primase DnaG, C-terminal domain"/>
    <property type="match status" value="1"/>
</dbReference>
<dbReference type="GO" id="GO:1990077">
    <property type="term" value="C:primosome complex"/>
    <property type="evidence" value="ECO:0007669"/>
    <property type="project" value="UniProtKB-KW"/>
</dbReference>
<dbReference type="Gene3D" id="3.40.1360.10">
    <property type="match status" value="1"/>
</dbReference>
<dbReference type="Pfam" id="PF08275">
    <property type="entry name" value="DNAG_N"/>
    <property type="match status" value="1"/>
</dbReference>
<dbReference type="HAMAP" id="MF_00974">
    <property type="entry name" value="DNA_primase_DnaG"/>
    <property type="match status" value="1"/>
</dbReference>
<evidence type="ECO:0000256" key="9">
    <source>
        <dbReference type="ARBA" id="ARBA00022842"/>
    </source>
</evidence>
<comment type="similarity">
    <text evidence="12">Belongs to the DnaG primase family.</text>
</comment>
<keyword evidence="10 12" id="KW-0238">DNA-binding</keyword>
<evidence type="ECO:0000259" key="14">
    <source>
        <dbReference type="PROSITE" id="PS50880"/>
    </source>
</evidence>
<dbReference type="SMART" id="SM00400">
    <property type="entry name" value="ZnF_CHCC"/>
    <property type="match status" value="1"/>
</dbReference>
<evidence type="ECO:0000256" key="12">
    <source>
        <dbReference type="HAMAP-Rule" id="MF_00974"/>
    </source>
</evidence>
<dbReference type="SUPFAM" id="SSF57783">
    <property type="entry name" value="Zinc beta-ribbon"/>
    <property type="match status" value="1"/>
</dbReference>
<dbReference type="PANTHER" id="PTHR30313:SF2">
    <property type="entry name" value="DNA PRIMASE"/>
    <property type="match status" value="1"/>
</dbReference>
<dbReference type="PATRIC" id="fig|1348657.5.peg.1934"/>
<dbReference type="InterPro" id="IPR034151">
    <property type="entry name" value="TOPRIM_DnaG_bac"/>
</dbReference>
<dbReference type="Pfam" id="PF01807">
    <property type="entry name" value="Zn_ribbon_DnaG"/>
    <property type="match status" value="1"/>
</dbReference>
<evidence type="ECO:0000256" key="3">
    <source>
        <dbReference type="ARBA" id="ARBA00022679"/>
    </source>
</evidence>
<dbReference type="AlphaFoldDB" id="T0AYE9"/>
<dbReference type="Gene3D" id="1.20.50.20">
    <property type="entry name" value="DnaG, RNA polymerase domain, helical bundle"/>
    <property type="match status" value="1"/>
</dbReference>
<evidence type="ECO:0000313" key="15">
    <source>
        <dbReference type="EMBL" id="EPZ15563.1"/>
    </source>
</evidence>
<evidence type="ECO:0000256" key="6">
    <source>
        <dbReference type="ARBA" id="ARBA00022723"/>
    </source>
</evidence>
<evidence type="ECO:0000256" key="2">
    <source>
        <dbReference type="ARBA" id="ARBA00022515"/>
    </source>
</evidence>
<dbReference type="Pfam" id="PF10410">
    <property type="entry name" value="DnaB_bind"/>
    <property type="match status" value="1"/>
</dbReference>
<protein>
    <recommendedName>
        <fullName evidence="12">DNA primase</fullName>
        <ecNumber evidence="12">2.7.7.101</ecNumber>
    </recommendedName>
</protein>
<dbReference type="Pfam" id="PF08278">
    <property type="entry name" value="DnaG_DnaB_bind"/>
    <property type="match status" value="1"/>
</dbReference>
<dbReference type="SMART" id="SM00766">
    <property type="entry name" value="DnaG_DnaB_bind"/>
    <property type="match status" value="1"/>
</dbReference>
<evidence type="ECO:0000256" key="7">
    <source>
        <dbReference type="ARBA" id="ARBA00022771"/>
    </source>
</evidence>
<dbReference type="InterPro" id="IPR013173">
    <property type="entry name" value="DNA_primase_DnaG_DnaB-bd_dom"/>
</dbReference>
<accession>T0AYE9</accession>
<dbReference type="SMART" id="SM00493">
    <property type="entry name" value="TOPRIM"/>
    <property type="match status" value="1"/>
</dbReference>
<dbReference type="CDD" id="cd03364">
    <property type="entry name" value="TOPRIM_DnaG_primases"/>
    <property type="match status" value="1"/>
</dbReference>
<feature type="domain" description="Toprim" evidence="14">
    <location>
        <begin position="251"/>
        <end position="333"/>
    </location>
</feature>
<keyword evidence="5 12" id="KW-0235">DNA replication</keyword>
<evidence type="ECO:0000256" key="13">
    <source>
        <dbReference type="PIRSR" id="PIRSR002811-1"/>
    </source>
</evidence>
<dbReference type="Pfam" id="PF13155">
    <property type="entry name" value="Toprim_2"/>
    <property type="match status" value="1"/>
</dbReference>
<keyword evidence="6 12" id="KW-0479">Metal-binding</keyword>
<dbReference type="InterPro" id="IPR037068">
    <property type="entry name" value="DNA_primase_core_N_sf"/>
</dbReference>
<dbReference type="Gene3D" id="1.10.860.10">
    <property type="entry name" value="DNAb Helicase, Chain A"/>
    <property type="match status" value="1"/>
</dbReference>
<keyword evidence="1 12" id="KW-0240">DNA-directed RNA polymerase</keyword>
<keyword evidence="16" id="KW-1185">Reference proteome</keyword>
<dbReference type="eggNOG" id="COG0358">
    <property type="taxonomic scope" value="Bacteria"/>
</dbReference>
<dbReference type="InterPro" id="IPR030846">
    <property type="entry name" value="DnaG_bac"/>
</dbReference>
<dbReference type="InterPro" id="IPR050219">
    <property type="entry name" value="DnaG_primase"/>
</dbReference>
<dbReference type="PROSITE" id="PS50880">
    <property type="entry name" value="TOPRIM"/>
    <property type="match status" value="1"/>
</dbReference>
<dbReference type="FunFam" id="3.90.980.10:FF:000001">
    <property type="entry name" value="DNA primase"/>
    <property type="match status" value="1"/>
</dbReference>
<comment type="catalytic activity">
    <reaction evidence="12">
        <text>ssDNA + n NTP = ssDNA/pppN(pN)n-1 hybrid + (n-1) diphosphate.</text>
        <dbReference type="EC" id="2.7.7.101"/>
    </reaction>
</comment>
<dbReference type="InterPro" id="IPR006295">
    <property type="entry name" value="DNA_primase_DnaG"/>
</dbReference>
<keyword evidence="11 12" id="KW-0804">Transcription</keyword>
<dbReference type="RefSeq" id="WP_021249362.1">
    <property type="nucleotide sequence ID" value="NZ_ATJV01000054.1"/>
</dbReference>
<dbReference type="STRING" id="1348657.M622_15330"/>
<dbReference type="Proteomes" id="UP000015455">
    <property type="component" value="Unassembled WGS sequence"/>
</dbReference>
<dbReference type="GO" id="GO:0003677">
    <property type="term" value="F:DNA binding"/>
    <property type="evidence" value="ECO:0007669"/>
    <property type="project" value="UniProtKB-KW"/>
</dbReference>
<comment type="cofactor">
    <cofactor evidence="12 13">
        <name>Zn(2+)</name>
        <dbReference type="ChEBI" id="CHEBI:29105"/>
    </cofactor>
    <text evidence="12 13">Binds 1 zinc ion per monomer.</text>
</comment>
<dbReference type="GO" id="GO:0000428">
    <property type="term" value="C:DNA-directed RNA polymerase complex"/>
    <property type="evidence" value="ECO:0007669"/>
    <property type="project" value="UniProtKB-KW"/>
</dbReference>
<keyword evidence="3 12" id="KW-0808">Transferase</keyword>
<comment type="caution">
    <text evidence="15">The sequence shown here is derived from an EMBL/GenBank/DDBJ whole genome shotgun (WGS) entry which is preliminary data.</text>
</comment>
<dbReference type="InterPro" id="IPR019475">
    <property type="entry name" value="DNA_primase_DnaB-bd"/>
</dbReference>
<evidence type="ECO:0000256" key="11">
    <source>
        <dbReference type="ARBA" id="ARBA00023163"/>
    </source>
</evidence>
<sequence length="617" mass="67139">MIPQSFVQELLSRVDIVDVIERYVPLKKSGANYFACCPFHGEKSASFSVSPSKQFYHCFGCGVHGSAVGFLMEYSGLGFVDAVKELADQAGLQVPDDGRNSSATQDDGSERLYEVMSLAARFYREQLRPARRAIDYLKQRGLSGEIAARFSLGYAPDDWQALHKAVPDYQSKTLADAGLVIDNDQGKRYDRFRDRIIFPIHDRRGRIIAFGGRVLDKGEPKYLNSPETPLFEKGRELYGLYLAQKPIRDEGFAVVVEGYMDVVALAQFGVTNAVATLGTATTAQHVHALLRQTDRVVFCFDGDAAGGRAAWRALENALESLRDDATLAFLFLPPEHDPDSYIRAEGTDAFRKAATSAMPLARFLIETLRSRHDMDAAEGRAAFVHEAAPLVTRIAAPLLRLQVIKAVAEASGLTQGEVEHAFGVLAASSKHKRTPAPPADAALEVPLRPAFATGARARGSAAPRLAGRRKPPSTAGTLLRLIMQHPTWAARMPVDLVPSGSPEGLALIAIIDLLSLGEAVPSGGLGALIERFRDTPHAETLSRVAAELVDAEFDEAIVETLFEDSLRKLQGDSLGAEIATLLEQNREQGLDASGRQRLAELLLEKRELTSAPKVSDL</sequence>
<dbReference type="OrthoDB" id="9803773at2"/>
<reference evidence="15 16" key="1">
    <citation type="submission" date="2013-06" db="EMBL/GenBank/DDBJ databases">
        <title>Draft genome sequence of Thauera terpenica.</title>
        <authorList>
            <person name="Liu B."/>
            <person name="Frostegard A.H."/>
            <person name="Shapleigh J.P."/>
        </authorList>
    </citation>
    <scope>NUCLEOTIDE SEQUENCE [LARGE SCALE GENOMIC DNA]</scope>
    <source>
        <strain evidence="15 16">58Eu</strain>
    </source>
</reference>
<dbReference type="InterPro" id="IPR016136">
    <property type="entry name" value="DNA_helicase_N/primase_C"/>
</dbReference>
<feature type="zinc finger region" description="CHC2-type" evidence="12 13">
    <location>
        <begin position="37"/>
        <end position="61"/>
    </location>
</feature>
<keyword evidence="9" id="KW-0460">Magnesium</keyword>
<dbReference type="EC" id="2.7.7.101" evidence="12"/>
<name>T0AYE9_9RHOO</name>
<dbReference type="Gene3D" id="3.90.980.10">
    <property type="entry name" value="DNA primase, catalytic core, N-terminal domain"/>
    <property type="match status" value="1"/>
</dbReference>
<gene>
    <name evidence="12" type="primary">dnaG</name>
    <name evidence="15" type="ORF">M622_15330</name>
</gene>
<dbReference type="GO" id="GO:0003899">
    <property type="term" value="F:DNA-directed RNA polymerase activity"/>
    <property type="evidence" value="ECO:0007669"/>
    <property type="project" value="UniProtKB-UniRule"/>
</dbReference>
<dbReference type="InterPro" id="IPR002694">
    <property type="entry name" value="Znf_CHC2"/>
</dbReference>
<evidence type="ECO:0000256" key="8">
    <source>
        <dbReference type="ARBA" id="ARBA00022833"/>
    </source>
</evidence>
<dbReference type="Gene3D" id="3.90.580.10">
    <property type="entry name" value="Zinc finger, CHC2-type domain"/>
    <property type="match status" value="1"/>
</dbReference>
<evidence type="ECO:0000256" key="4">
    <source>
        <dbReference type="ARBA" id="ARBA00022695"/>
    </source>
</evidence>
<keyword evidence="8 12" id="KW-0862">Zinc</keyword>
<dbReference type="InterPro" id="IPR036977">
    <property type="entry name" value="DNA_primase_Znf_CHC2"/>
</dbReference>
<dbReference type="PANTHER" id="PTHR30313">
    <property type="entry name" value="DNA PRIMASE"/>
    <property type="match status" value="1"/>
</dbReference>
<dbReference type="FunFam" id="3.40.1360.10:FF:000002">
    <property type="entry name" value="DNA primase"/>
    <property type="match status" value="1"/>
</dbReference>
<evidence type="ECO:0000256" key="1">
    <source>
        <dbReference type="ARBA" id="ARBA00022478"/>
    </source>
</evidence>
<evidence type="ECO:0000256" key="10">
    <source>
        <dbReference type="ARBA" id="ARBA00023125"/>
    </source>
</evidence>
<comment type="subunit">
    <text evidence="12">Monomer. Interacts with DnaB.</text>
</comment>
<dbReference type="InterPro" id="IPR006171">
    <property type="entry name" value="TOPRIM_dom"/>
</dbReference>
<keyword evidence="4 12" id="KW-0548">Nucleotidyltransferase</keyword>
<dbReference type="InterPro" id="IPR013264">
    <property type="entry name" value="DNAG_N"/>
</dbReference>
<evidence type="ECO:0000256" key="5">
    <source>
        <dbReference type="ARBA" id="ARBA00022705"/>
    </source>
</evidence>
<keyword evidence="7 12" id="KW-0863">Zinc-finger</keyword>
<dbReference type="EMBL" id="ATJV01000054">
    <property type="protein sequence ID" value="EPZ15563.1"/>
    <property type="molecule type" value="Genomic_DNA"/>
</dbReference>
<dbReference type="GO" id="GO:0005737">
    <property type="term" value="C:cytoplasm"/>
    <property type="evidence" value="ECO:0007669"/>
    <property type="project" value="TreeGrafter"/>
</dbReference>
<evidence type="ECO:0000313" key="16">
    <source>
        <dbReference type="Proteomes" id="UP000015455"/>
    </source>
</evidence>
<organism evidence="15 16">
    <name type="scientific">Thauera terpenica 58Eu</name>
    <dbReference type="NCBI Taxonomy" id="1348657"/>
    <lineage>
        <taxon>Bacteria</taxon>
        <taxon>Pseudomonadati</taxon>
        <taxon>Pseudomonadota</taxon>
        <taxon>Betaproteobacteria</taxon>
        <taxon>Rhodocyclales</taxon>
        <taxon>Zoogloeaceae</taxon>
        <taxon>Thauera</taxon>
    </lineage>
</organism>
<dbReference type="NCBIfam" id="TIGR01391">
    <property type="entry name" value="dnaG"/>
    <property type="match status" value="1"/>
</dbReference>
<comment type="domain">
    <text evidence="12">Contains an N-terminal zinc-binding domain, a central core domain that contains the primase activity, and a C-terminal DnaB-binding domain.</text>
</comment>
<dbReference type="FunFam" id="3.90.580.10:FF:000001">
    <property type="entry name" value="DNA primase"/>
    <property type="match status" value="1"/>
</dbReference>
<dbReference type="SUPFAM" id="SSF56731">
    <property type="entry name" value="DNA primase core"/>
    <property type="match status" value="1"/>
</dbReference>
<dbReference type="GO" id="GO:0008270">
    <property type="term" value="F:zinc ion binding"/>
    <property type="evidence" value="ECO:0007669"/>
    <property type="project" value="UniProtKB-UniRule"/>
</dbReference>
<comment type="function">
    <text evidence="12">RNA polymerase that catalyzes the synthesis of short RNA molecules used as primers for DNA polymerase during DNA replication.</text>
</comment>
<keyword evidence="2 12" id="KW-0639">Primosome</keyword>
<dbReference type="GO" id="GO:0006269">
    <property type="term" value="P:DNA replication, synthesis of primer"/>
    <property type="evidence" value="ECO:0007669"/>
    <property type="project" value="UniProtKB-UniRule"/>
</dbReference>